<feature type="transmembrane region" description="Helical" evidence="2">
    <location>
        <begin position="61"/>
        <end position="79"/>
    </location>
</feature>
<comment type="caution">
    <text evidence="3">The sequence shown here is derived from an EMBL/GenBank/DDBJ whole genome shotgun (WGS) entry which is preliminary data.</text>
</comment>
<protein>
    <submittedName>
        <fullName evidence="3">Uncharacterized protein</fullName>
    </submittedName>
</protein>
<dbReference type="AlphaFoldDB" id="A0A543BK57"/>
<evidence type="ECO:0000256" key="2">
    <source>
        <dbReference type="SAM" id="Phobius"/>
    </source>
</evidence>
<keyword evidence="2" id="KW-0472">Membrane</keyword>
<gene>
    <name evidence="3" type="ORF">FB560_0824</name>
</gene>
<keyword evidence="4" id="KW-1185">Reference proteome</keyword>
<name>A0A543BK57_9MICO</name>
<dbReference type="Proteomes" id="UP000317209">
    <property type="component" value="Unassembled WGS sequence"/>
</dbReference>
<evidence type="ECO:0000313" key="3">
    <source>
        <dbReference type="EMBL" id="TQL85219.1"/>
    </source>
</evidence>
<reference evidence="3 4" key="1">
    <citation type="submission" date="2019-06" db="EMBL/GenBank/DDBJ databases">
        <title>Sequencing the genomes of 1000 actinobacteria strains.</title>
        <authorList>
            <person name="Klenk H.-P."/>
        </authorList>
    </citation>
    <scope>NUCLEOTIDE SEQUENCE [LARGE SCALE GENOMIC DNA]</scope>
    <source>
        <strain evidence="3 4">DSM 20169</strain>
    </source>
</reference>
<feature type="transmembrane region" description="Helical" evidence="2">
    <location>
        <begin position="28"/>
        <end position="49"/>
    </location>
</feature>
<accession>A0A543BK57</accession>
<dbReference type="EMBL" id="VFOX01000001">
    <property type="protein sequence ID" value="TQL85219.1"/>
    <property type="molecule type" value="Genomic_DNA"/>
</dbReference>
<organism evidence="3 4">
    <name type="scientific">Microbacterium saperdae</name>
    <dbReference type="NCBI Taxonomy" id="69368"/>
    <lineage>
        <taxon>Bacteria</taxon>
        <taxon>Bacillati</taxon>
        <taxon>Actinomycetota</taxon>
        <taxon>Actinomycetes</taxon>
        <taxon>Micrococcales</taxon>
        <taxon>Microbacteriaceae</taxon>
        <taxon>Microbacterium</taxon>
    </lineage>
</organism>
<evidence type="ECO:0000256" key="1">
    <source>
        <dbReference type="SAM" id="MobiDB-lite"/>
    </source>
</evidence>
<evidence type="ECO:0000313" key="4">
    <source>
        <dbReference type="Proteomes" id="UP000317209"/>
    </source>
</evidence>
<keyword evidence="2" id="KW-1133">Transmembrane helix</keyword>
<feature type="transmembrane region" description="Helical" evidence="2">
    <location>
        <begin position="85"/>
        <end position="101"/>
    </location>
</feature>
<keyword evidence="2" id="KW-0812">Transmembrane</keyword>
<sequence length="142" mass="14795">MTTRRMVEILISQAFPSEVVQPDAAQTLVAIGVVALLVAVAAGAVLAVVRAARLQLSSEWRWMLAGTWGVCTLGSAIAATSTSQWAATIAAAVSLPLLLLLSSTAPVRLFLADAGVAANDRDTPTKTTPRSESVASDRKDHN</sequence>
<feature type="compositionally biased region" description="Polar residues" evidence="1">
    <location>
        <begin position="125"/>
        <end position="134"/>
    </location>
</feature>
<proteinExistence type="predicted"/>
<feature type="region of interest" description="Disordered" evidence="1">
    <location>
        <begin position="119"/>
        <end position="142"/>
    </location>
</feature>